<dbReference type="Proteomes" id="UP000325313">
    <property type="component" value="Unassembled WGS sequence"/>
</dbReference>
<name>A0A5B0RVP8_PUCGR</name>
<accession>A0A5B0RVP8</accession>
<comment type="caution">
    <text evidence="2">The sequence shown here is derived from an EMBL/GenBank/DDBJ whole genome shotgun (WGS) entry which is preliminary data.</text>
</comment>
<feature type="region of interest" description="Disordered" evidence="1">
    <location>
        <begin position="77"/>
        <end position="109"/>
    </location>
</feature>
<protein>
    <submittedName>
        <fullName evidence="2">Uncharacterized protein</fullName>
    </submittedName>
</protein>
<feature type="compositionally biased region" description="Polar residues" evidence="1">
    <location>
        <begin position="100"/>
        <end position="109"/>
    </location>
</feature>
<dbReference type="AlphaFoldDB" id="A0A5B0RVP8"/>
<evidence type="ECO:0000313" key="2">
    <source>
        <dbReference type="EMBL" id="KAA1130041.1"/>
    </source>
</evidence>
<evidence type="ECO:0000313" key="3">
    <source>
        <dbReference type="Proteomes" id="UP000325313"/>
    </source>
</evidence>
<organism evidence="2 3">
    <name type="scientific">Puccinia graminis f. sp. tritici</name>
    <dbReference type="NCBI Taxonomy" id="56615"/>
    <lineage>
        <taxon>Eukaryota</taxon>
        <taxon>Fungi</taxon>
        <taxon>Dikarya</taxon>
        <taxon>Basidiomycota</taxon>
        <taxon>Pucciniomycotina</taxon>
        <taxon>Pucciniomycetes</taxon>
        <taxon>Pucciniales</taxon>
        <taxon>Pucciniaceae</taxon>
        <taxon>Puccinia</taxon>
    </lineage>
</organism>
<dbReference type="EMBL" id="VDEP01000114">
    <property type="protein sequence ID" value="KAA1130041.1"/>
    <property type="molecule type" value="Genomic_DNA"/>
</dbReference>
<gene>
    <name evidence="2" type="ORF">PGTUg99_009021</name>
</gene>
<reference evidence="2 3" key="1">
    <citation type="submission" date="2019-05" db="EMBL/GenBank/DDBJ databases">
        <title>Emergence of the Ug99 lineage of the wheat stem rust pathogen through somatic hybridization.</title>
        <authorList>
            <person name="Li F."/>
            <person name="Upadhyaya N.M."/>
            <person name="Sperschneider J."/>
            <person name="Matny O."/>
            <person name="Nguyen-Phuc H."/>
            <person name="Mago R."/>
            <person name="Raley C."/>
            <person name="Miller M.E."/>
            <person name="Silverstein K.A.T."/>
            <person name="Henningsen E."/>
            <person name="Hirsch C.D."/>
            <person name="Visser B."/>
            <person name="Pretorius Z.A."/>
            <person name="Steffenson B.J."/>
            <person name="Schwessinger B."/>
            <person name="Dodds P.N."/>
            <person name="Figueroa M."/>
        </authorList>
    </citation>
    <scope>NUCLEOTIDE SEQUENCE [LARGE SCALE GENOMIC DNA]</scope>
    <source>
        <strain evidence="2 3">Ug99</strain>
    </source>
</reference>
<evidence type="ECO:0000256" key="1">
    <source>
        <dbReference type="SAM" id="MobiDB-lite"/>
    </source>
</evidence>
<sequence>MTWEQCALAPGSTRDRKVPGKLTYMVDHKYAIMATVPQRRYDTDTFRSSGASTQRQTKIMGRVDQAVELALICPSHRSCPDPKVGPPDAFRSGCRHGRNGQPTTFHTGG</sequence>
<proteinExistence type="predicted"/>